<dbReference type="InterPro" id="IPR001878">
    <property type="entry name" value="Znf_CCHC"/>
</dbReference>
<keyword evidence="2" id="KW-0472">Membrane</keyword>
<dbReference type="InterPro" id="IPR036426">
    <property type="entry name" value="Bulb-type_lectin_dom_sf"/>
</dbReference>
<dbReference type="PROSITE" id="PS50927">
    <property type="entry name" value="BULB_LECTIN"/>
    <property type="match status" value="1"/>
</dbReference>
<dbReference type="InterPro" id="IPR001480">
    <property type="entry name" value="Bulb-type_lectin_dom"/>
</dbReference>
<keyword evidence="8" id="KW-0479">Metal-binding</keyword>
<keyword evidence="4" id="KW-0808">Transferase</keyword>
<dbReference type="FunFam" id="3.30.200.20:FF:000951">
    <property type="entry name" value="Uncharacterized protein"/>
    <property type="match status" value="1"/>
</dbReference>
<evidence type="ECO:0000256" key="1">
    <source>
        <dbReference type="ARBA" id="ARBA00004251"/>
    </source>
</evidence>
<feature type="region of interest" description="Disordered" evidence="9">
    <location>
        <begin position="1"/>
        <end position="52"/>
    </location>
</feature>
<keyword evidence="5" id="KW-0547">Nucleotide-binding</keyword>
<dbReference type="InterPro" id="IPR011009">
    <property type="entry name" value="Kinase-like_dom_sf"/>
</dbReference>
<dbReference type="SUPFAM" id="SSF56112">
    <property type="entry name" value="Protein kinase-like (PK-like)"/>
    <property type="match status" value="1"/>
</dbReference>
<dbReference type="GO" id="GO:0008270">
    <property type="term" value="F:zinc ion binding"/>
    <property type="evidence" value="ECO:0007669"/>
    <property type="project" value="UniProtKB-KW"/>
</dbReference>
<dbReference type="GO" id="GO:0004674">
    <property type="term" value="F:protein serine/threonine kinase activity"/>
    <property type="evidence" value="ECO:0007669"/>
    <property type="project" value="UniProtKB-KW"/>
</dbReference>
<keyword evidence="8" id="KW-0862">Zinc</keyword>
<keyword evidence="8" id="KW-0863">Zinc-finger</keyword>
<dbReference type="PANTHER" id="PTHR27002">
    <property type="entry name" value="RECEPTOR-LIKE SERINE/THREONINE-PROTEIN KINASE SD1-8"/>
    <property type="match status" value="1"/>
</dbReference>
<dbReference type="GO" id="GO:0005886">
    <property type="term" value="C:plasma membrane"/>
    <property type="evidence" value="ECO:0007669"/>
    <property type="project" value="UniProtKB-SubCell"/>
</dbReference>
<evidence type="ECO:0000313" key="14">
    <source>
        <dbReference type="Proteomes" id="UP000541444"/>
    </source>
</evidence>
<dbReference type="Gene3D" id="1.10.510.10">
    <property type="entry name" value="Transferase(Phosphotransferase) domain 1"/>
    <property type="match status" value="1"/>
</dbReference>
<dbReference type="CDD" id="cd00028">
    <property type="entry name" value="B_lectin"/>
    <property type="match status" value="1"/>
</dbReference>
<name>A0A7J7MZY9_9MAGN</name>
<evidence type="ECO:0000256" key="6">
    <source>
        <dbReference type="ARBA" id="ARBA00022777"/>
    </source>
</evidence>
<keyword evidence="2" id="KW-1003">Cell membrane</keyword>
<evidence type="ECO:0000256" key="8">
    <source>
        <dbReference type="PROSITE-ProRule" id="PRU00047"/>
    </source>
</evidence>
<evidence type="ECO:0000256" key="4">
    <source>
        <dbReference type="ARBA" id="ARBA00022679"/>
    </source>
</evidence>
<dbReference type="AlphaFoldDB" id="A0A7J7MZY9"/>
<comment type="caution">
    <text evidence="13">The sequence shown here is derived from an EMBL/GenBank/DDBJ whole genome shotgun (WGS) entry which is preliminary data.</text>
</comment>
<accession>A0A7J7MZY9</accession>
<dbReference type="InterPro" id="IPR036875">
    <property type="entry name" value="Znf_CCHC_sf"/>
</dbReference>
<reference evidence="13 14" key="1">
    <citation type="journal article" date="2020" name="IScience">
        <title>Genome Sequencing of the Endangered Kingdonia uniflora (Circaeasteraceae, Ranunculales) Reveals Potential Mechanisms of Evolutionary Specialization.</title>
        <authorList>
            <person name="Sun Y."/>
            <person name="Deng T."/>
            <person name="Zhang A."/>
            <person name="Moore M.J."/>
            <person name="Landis J.B."/>
            <person name="Lin N."/>
            <person name="Zhang H."/>
            <person name="Zhang X."/>
            <person name="Huang J."/>
            <person name="Zhang X."/>
            <person name="Sun H."/>
            <person name="Wang H."/>
        </authorList>
    </citation>
    <scope>NUCLEOTIDE SEQUENCE [LARGE SCALE GENOMIC DNA]</scope>
    <source>
        <strain evidence="13">TB1705</strain>
        <tissue evidence="13">Leaf</tissue>
    </source>
</reference>
<evidence type="ECO:0000256" key="3">
    <source>
        <dbReference type="ARBA" id="ARBA00022527"/>
    </source>
</evidence>
<evidence type="ECO:0000256" key="2">
    <source>
        <dbReference type="ARBA" id="ARBA00022475"/>
    </source>
</evidence>
<evidence type="ECO:0000259" key="10">
    <source>
        <dbReference type="PROSITE" id="PS50011"/>
    </source>
</evidence>
<feature type="domain" description="Bulb-type lectin" evidence="12">
    <location>
        <begin position="134"/>
        <end position="268"/>
    </location>
</feature>
<comment type="subcellular location">
    <subcellularLocation>
        <location evidence="1">Cell membrane</location>
        <topology evidence="1">Single-pass type I membrane protein</topology>
    </subcellularLocation>
</comment>
<dbReference type="OrthoDB" id="4062651at2759"/>
<feature type="domain" description="CCHC-type" evidence="11">
    <location>
        <begin position="53"/>
        <end position="66"/>
    </location>
</feature>
<dbReference type="SMART" id="SM00108">
    <property type="entry name" value="B_lectin"/>
    <property type="match status" value="1"/>
</dbReference>
<dbReference type="Pfam" id="PF07714">
    <property type="entry name" value="PK_Tyr_Ser-Thr"/>
    <property type="match status" value="1"/>
</dbReference>
<keyword evidence="7" id="KW-0067">ATP-binding</keyword>
<dbReference type="Gene3D" id="3.30.200.20">
    <property type="entry name" value="Phosphorylase Kinase, domain 1"/>
    <property type="match status" value="1"/>
</dbReference>
<feature type="domain" description="Protein kinase" evidence="10">
    <location>
        <begin position="369"/>
        <end position="563"/>
    </location>
</feature>
<dbReference type="GO" id="GO:0005524">
    <property type="term" value="F:ATP binding"/>
    <property type="evidence" value="ECO:0007669"/>
    <property type="project" value="UniProtKB-KW"/>
</dbReference>
<proteinExistence type="predicted"/>
<evidence type="ECO:0000259" key="12">
    <source>
        <dbReference type="PROSITE" id="PS50927"/>
    </source>
</evidence>
<gene>
    <name evidence="13" type="ORF">GIB67_019280</name>
</gene>
<dbReference type="Pfam" id="PF01453">
    <property type="entry name" value="B_lectin"/>
    <property type="match status" value="1"/>
</dbReference>
<organism evidence="13 14">
    <name type="scientific">Kingdonia uniflora</name>
    <dbReference type="NCBI Taxonomy" id="39325"/>
    <lineage>
        <taxon>Eukaryota</taxon>
        <taxon>Viridiplantae</taxon>
        <taxon>Streptophyta</taxon>
        <taxon>Embryophyta</taxon>
        <taxon>Tracheophyta</taxon>
        <taxon>Spermatophyta</taxon>
        <taxon>Magnoliopsida</taxon>
        <taxon>Ranunculales</taxon>
        <taxon>Circaeasteraceae</taxon>
        <taxon>Kingdonia</taxon>
    </lineage>
</organism>
<dbReference type="SUPFAM" id="SSF51110">
    <property type="entry name" value="alpha-D-mannose-specific plant lectins"/>
    <property type="match status" value="1"/>
</dbReference>
<dbReference type="InterPro" id="IPR001245">
    <property type="entry name" value="Ser-Thr/Tyr_kinase_cat_dom"/>
</dbReference>
<evidence type="ECO:0000256" key="5">
    <source>
        <dbReference type="ARBA" id="ARBA00022741"/>
    </source>
</evidence>
<dbReference type="SMART" id="SM00343">
    <property type="entry name" value="ZnF_C2HC"/>
    <property type="match status" value="1"/>
</dbReference>
<dbReference type="GO" id="GO:0003676">
    <property type="term" value="F:nucleic acid binding"/>
    <property type="evidence" value="ECO:0007669"/>
    <property type="project" value="InterPro"/>
</dbReference>
<dbReference type="Pfam" id="PF00098">
    <property type="entry name" value="zf-CCHC"/>
    <property type="match status" value="1"/>
</dbReference>
<dbReference type="PANTHER" id="PTHR27002:SF181">
    <property type="entry name" value="RECEPTOR-LIKE SERINE_THREONINE-PROTEIN KINASE"/>
    <property type="match status" value="1"/>
</dbReference>
<dbReference type="PROSITE" id="PS50158">
    <property type="entry name" value="ZF_CCHC"/>
    <property type="match status" value="1"/>
</dbReference>
<dbReference type="SUPFAM" id="SSF57756">
    <property type="entry name" value="Retrovirus zinc finger-like domains"/>
    <property type="match status" value="1"/>
</dbReference>
<evidence type="ECO:0000256" key="7">
    <source>
        <dbReference type="ARBA" id="ARBA00022840"/>
    </source>
</evidence>
<dbReference type="Gene3D" id="2.90.10.10">
    <property type="entry name" value="Bulb-type lectin domain"/>
    <property type="match status" value="1"/>
</dbReference>
<sequence length="563" mass="62743">MSEENRHKTSKSSSSSNGSMLNVEERGRSYRKGLKFRRGRSQSRGKSKPPGMCWTCGKKGHFRRDCNSSSSSKKIDDEVKDTMNLTEEVSSDEALLLLCGDNNESWTVNFGASFHATVNAIFLTNIVKGDFASTDTLSQSQSILNNQTLVSIGESFKLGFFSPSNSSKNRYLGIWLNKISNRTVVWVANKNHPLTNSSEILKFSENQNLALLNGTNSVIWSSSSLKLTKADDLVIAQLLHSEIDASSHWPESSILRGGLSTSVTIGDEPLVHIPNYEDTVEGGALVSTKEEILMAESIATCKLKRNMEAASYGLSSIFFLQLKCGWPYLHLTGKEQNNPCEENTDEIQKNELELPIFNFLTIAATINNFSCNNKLGEGGFVPDYKGKLVNGQEIAVKKLSKKSGQGIHKFQNEVILIAKLQHWNLVRLLGCCIQRHKTMLIYEYMPNKSLDSLIFGNGYMAPEYAIDGPFSVKLDVFSFGVLALEIVCRKKNIGFEHRDHDLNLLGHAWKLWKEGTVLKQIDTSIEDSLQTSEVLRCIHVGLLCVQQRPDYRAEHVVCGADVK</sequence>
<feature type="compositionally biased region" description="Basic residues" evidence="9">
    <location>
        <begin position="29"/>
        <end position="47"/>
    </location>
</feature>
<keyword evidence="14" id="KW-1185">Reference proteome</keyword>
<evidence type="ECO:0000259" key="11">
    <source>
        <dbReference type="PROSITE" id="PS50158"/>
    </source>
</evidence>
<evidence type="ECO:0000256" key="9">
    <source>
        <dbReference type="SAM" id="MobiDB-lite"/>
    </source>
</evidence>
<dbReference type="PROSITE" id="PS50011">
    <property type="entry name" value="PROTEIN_KINASE_DOM"/>
    <property type="match status" value="1"/>
</dbReference>
<dbReference type="InterPro" id="IPR000719">
    <property type="entry name" value="Prot_kinase_dom"/>
</dbReference>
<keyword evidence="6" id="KW-0418">Kinase</keyword>
<keyword evidence="3" id="KW-0723">Serine/threonine-protein kinase</keyword>
<dbReference type="Proteomes" id="UP000541444">
    <property type="component" value="Unassembled WGS sequence"/>
</dbReference>
<evidence type="ECO:0000313" key="13">
    <source>
        <dbReference type="EMBL" id="KAF6160511.1"/>
    </source>
</evidence>
<dbReference type="EMBL" id="JACGCM010001165">
    <property type="protein sequence ID" value="KAF6160511.1"/>
    <property type="molecule type" value="Genomic_DNA"/>
</dbReference>
<protein>
    <submittedName>
        <fullName evidence="13">Uncharacterized protein</fullName>
    </submittedName>
</protein>